<keyword evidence="3" id="KW-0378">Hydrolase</keyword>
<evidence type="ECO:0000313" key="6">
    <source>
        <dbReference type="EMBL" id="GIG90494.1"/>
    </source>
</evidence>
<dbReference type="EMBL" id="BONW01000028">
    <property type="protein sequence ID" value="GIG90494.1"/>
    <property type="molecule type" value="Genomic_DNA"/>
</dbReference>
<evidence type="ECO:0000256" key="2">
    <source>
        <dbReference type="ARBA" id="ARBA00022729"/>
    </source>
</evidence>
<reference evidence="6 7" key="1">
    <citation type="submission" date="2021-01" db="EMBL/GenBank/DDBJ databases">
        <title>Whole genome shotgun sequence of Plantactinospora endophytica NBRC 110450.</title>
        <authorList>
            <person name="Komaki H."/>
            <person name="Tamura T."/>
        </authorList>
    </citation>
    <scope>NUCLEOTIDE SEQUENCE [LARGE SCALE GENOMIC DNA]</scope>
    <source>
        <strain evidence="6 7">NBRC 110450</strain>
    </source>
</reference>
<keyword evidence="7" id="KW-1185">Reference proteome</keyword>
<evidence type="ECO:0000256" key="3">
    <source>
        <dbReference type="ARBA" id="ARBA00022801"/>
    </source>
</evidence>
<name>A0ABQ4E718_9ACTN</name>
<dbReference type="InterPro" id="IPR006311">
    <property type="entry name" value="TAT_signal"/>
</dbReference>
<dbReference type="RefSeq" id="WP_203868910.1">
    <property type="nucleotide sequence ID" value="NZ_BONW01000028.1"/>
</dbReference>
<evidence type="ECO:0000259" key="5">
    <source>
        <dbReference type="Pfam" id="PF22244"/>
    </source>
</evidence>
<evidence type="ECO:0000256" key="4">
    <source>
        <dbReference type="SAM" id="MobiDB-lite"/>
    </source>
</evidence>
<comment type="caution">
    <text evidence="6">The sequence shown here is derived from an EMBL/GenBank/DDBJ whole genome shotgun (WGS) entry which is preliminary data.</text>
</comment>
<feature type="region of interest" description="Disordered" evidence="4">
    <location>
        <begin position="1"/>
        <end position="23"/>
    </location>
</feature>
<sequence length="667" mass="72266">MEKPELQDPERASDAGAGGGRGTSRRTLLRVVGVSPLGLAVAAAPGSALAAPSPAARTGAVVDECVQKFGAFPTLPISTVQDRDQMLCQLGIKLPNLGSWLDDPNRPPNLAGDPAARLWFDAFGHPVRRGALGGLWASYDDATSSGAIGYGTGDNPEVDGWGYTPIELLETKNGRPVRTPEDWWDKRRPEIFEAVQEELYGRIPDRRLWPKITWELGEVSFGTADGVDYAQRTVTGIIDTSRYPEVRNAPRIFGTLRIPRQAYDARTEVPVVVVFGGTTRWSLLGPQGWGIFGFANAQLQPDSGGANMSSYIIGLINKGNWRKPGDWGALAAWSWGISRLIDFFDAPGEYVGVDANRIGVQGHSRYGKATIVAAAYDPRIKAAYASSSGSLGARMNRRHWGQDLENDGDYANNTGESLEYHWMAGNYFKWMGPLVNDPENPGVGLARNGTYKPRRLELMSVDGHSMVALAAPRVVYITGGNNNDSWADPRGMYLAGAHATEVYNLVGVDGLVVPPGTEFTSGPGEPIGGTPPFDEAFIDGYVGYRRQNAGHVDSPGWPAFVEMCRKVFDRAPFPDATDVRAGRKVSSRKWKVEGLTGRARVSVVNGEYQTRGGWSSKPGVVENGQQIRVRHTSSRLDGAPVVTTLKIGDDTYTFTSITADDRGHGRS</sequence>
<accession>A0ABQ4E718</accession>
<feature type="domain" description="4-O-methyl-glucuronoyl methylesterase-like" evidence="5">
    <location>
        <begin position="265"/>
        <end position="424"/>
    </location>
</feature>
<feature type="compositionally biased region" description="Basic and acidic residues" evidence="4">
    <location>
        <begin position="1"/>
        <end position="13"/>
    </location>
</feature>
<keyword evidence="2" id="KW-0732">Signal</keyword>
<dbReference type="InterPro" id="IPR029058">
    <property type="entry name" value="AB_hydrolase_fold"/>
</dbReference>
<dbReference type="Pfam" id="PF22244">
    <property type="entry name" value="GCE_fung"/>
    <property type="match status" value="1"/>
</dbReference>
<keyword evidence="1" id="KW-0719">Serine esterase</keyword>
<dbReference type="Proteomes" id="UP000646749">
    <property type="component" value="Unassembled WGS sequence"/>
</dbReference>
<evidence type="ECO:0000313" key="7">
    <source>
        <dbReference type="Proteomes" id="UP000646749"/>
    </source>
</evidence>
<dbReference type="InterPro" id="IPR054579">
    <property type="entry name" value="GCE-like_dom"/>
</dbReference>
<dbReference type="PROSITE" id="PS51318">
    <property type="entry name" value="TAT"/>
    <property type="match status" value="1"/>
</dbReference>
<organism evidence="6 7">
    <name type="scientific">Plantactinospora endophytica</name>
    <dbReference type="NCBI Taxonomy" id="673535"/>
    <lineage>
        <taxon>Bacteria</taxon>
        <taxon>Bacillati</taxon>
        <taxon>Actinomycetota</taxon>
        <taxon>Actinomycetes</taxon>
        <taxon>Micromonosporales</taxon>
        <taxon>Micromonosporaceae</taxon>
        <taxon>Plantactinospora</taxon>
    </lineage>
</organism>
<gene>
    <name evidence="6" type="ORF">Pen02_54300</name>
</gene>
<dbReference type="SUPFAM" id="SSF53474">
    <property type="entry name" value="alpha/beta-Hydrolases"/>
    <property type="match status" value="1"/>
</dbReference>
<dbReference type="Gene3D" id="3.40.50.1820">
    <property type="entry name" value="alpha/beta hydrolase"/>
    <property type="match status" value="1"/>
</dbReference>
<evidence type="ECO:0000256" key="1">
    <source>
        <dbReference type="ARBA" id="ARBA00022487"/>
    </source>
</evidence>
<proteinExistence type="predicted"/>
<protein>
    <recommendedName>
        <fullName evidence="5">4-O-methyl-glucuronoyl methylesterase-like domain-containing protein</fullName>
    </recommendedName>
</protein>